<dbReference type="RefSeq" id="WP_379018707.1">
    <property type="nucleotide sequence ID" value="NZ_JBHRTA010000004.1"/>
</dbReference>
<dbReference type="InterPro" id="IPR045175">
    <property type="entry name" value="M28_fam"/>
</dbReference>
<dbReference type="Proteomes" id="UP001595526">
    <property type="component" value="Unassembled WGS sequence"/>
</dbReference>
<protein>
    <submittedName>
        <fullName evidence="3">M20/M25/M40 family metallo-hydrolase</fullName>
    </submittedName>
</protein>
<feature type="domain" description="Peptidase M28" evidence="2">
    <location>
        <begin position="88"/>
        <end position="281"/>
    </location>
</feature>
<evidence type="ECO:0000256" key="1">
    <source>
        <dbReference type="SAM" id="SignalP"/>
    </source>
</evidence>
<sequence>MKVKIYIAAFFYYVISSCAAAQPINRDTLLNDIRTLSSAAFAGRKPGTEGHQKAIDYITARFQALSLKSFHERYIDRFAITDSLKGHNIIGCIPGKRKEAIVISGHYDHLGERDGQIYYGADDNASGVAALLALAAYFSEHRPNHTLIFAAFDAEEMGLRGARAFVHAPPIPLEHIVLNVNLDMVSRSDRNELYACGTYHYPFLIPFVSYENPAVMLKTGHDRPGSGSDDWTMQSDHAVFHQAGIPFIYFGVEDHADYHTPNDTYERIQPDFFYNAVLAVLEVLKKVDREAVISNR</sequence>
<evidence type="ECO:0000313" key="4">
    <source>
        <dbReference type="Proteomes" id="UP001595526"/>
    </source>
</evidence>
<keyword evidence="1" id="KW-0732">Signal</keyword>
<name>A0ABV7JLK5_9SPHI</name>
<gene>
    <name evidence="3" type="ORF">ACFOET_01165</name>
</gene>
<dbReference type="Pfam" id="PF04389">
    <property type="entry name" value="Peptidase_M28"/>
    <property type="match status" value="1"/>
</dbReference>
<feature type="chain" id="PRO_5045887852" evidence="1">
    <location>
        <begin position="22"/>
        <end position="296"/>
    </location>
</feature>
<organism evidence="3 4">
    <name type="scientific">Parapedobacter deserti</name>
    <dbReference type="NCBI Taxonomy" id="1912957"/>
    <lineage>
        <taxon>Bacteria</taxon>
        <taxon>Pseudomonadati</taxon>
        <taxon>Bacteroidota</taxon>
        <taxon>Sphingobacteriia</taxon>
        <taxon>Sphingobacteriales</taxon>
        <taxon>Sphingobacteriaceae</taxon>
        <taxon>Parapedobacter</taxon>
    </lineage>
</organism>
<feature type="signal peptide" evidence="1">
    <location>
        <begin position="1"/>
        <end position="21"/>
    </location>
</feature>
<dbReference type="PANTHER" id="PTHR12147:SF26">
    <property type="entry name" value="PEPTIDASE M28 DOMAIN-CONTAINING PROTEIN"/>
    <property type="match status" value="1"/>
</dbReference>
<comment type="caution">
    <text evidence="3">The sequence shown here is derived from an EMBL/GenBank/DDBJ whole genome shotgun (WGS) entry which is preliminary data.</text>
</comment>
<dbReference type="SUPFAM" id="SSF53187">
    <property type="entry name" value="Zn-dependent exopeptidases"/>
    <property type="match status" value="1"/>
</dbReference>
<dbReference type="Gene3D" id="3.40.630.10">
    <property type="entry name" value="Zn peptidases"/>
    <property type="match status" value="1"/>
</dbReference>
<proteinExistence type="predicted"/>
<evidence type="ECO:0000259" key="2">
    <source>
        <dbReference type="Pfam" id="PF04389"/>
    </source>
</evidence>
<dbReference type="InterPro" id="IPR007484">
    <property type="entry name" value="Peptidase_M28"/>
</dbReference>
<reference evidence="4" key="1">
    <citation type="journal article" date="2019" name="Int. J. Syst. Evol. Microbiol.">
        <title>The Global Catalogue of Microorganisms (GCM) 10K type strain sequencing project: providing services to taxonomists for standard genome sequencing and annotation.</title>
        <authorList>
            <consortium name="The Broad Institute Genomics Platform"/>
            <consortium name="The Broad Institute Genome Sequencing Center for Infectious Disease"/>
            <person name="Wu L."/>
            <person name="Ma J."/>
        </authorList>
    </citation>
    <scope>NUCLEOTIDE SEQUENCE [LARGE SCALE GENOMIC DNA]</scope>
    <source>
        <strain evidence="4">KCTC 52416</strain>
    </source>
</reference>
<evidence type="ECO:0000313" key="3">
    <source>
        <dbReference type="EMBL" id="MFC3196212.1"/>
    </source>
</evidence>
<dbReference type="PANTHER" id="PTHR12147">
    <property type="entry name" value="METALLOPEPTIDASE M28 FAMILY MEMBER"/>
    <property type="match status" value="1"/>
</dbReference>
<dbReference type="PROSITE" id="PS51257">
    <property type="entry name" value="PROKAR_LIPOPROTEIN"/>
    <property type="match status" value="1"/>
</dbReference>
<dbReference type="EMBL" id="JBHRTA010000004">
    <property type="protein sequence ID" value="MFC3196212.1"/>
    <property type="molecule type" value="Genomic_DNA"/>
</dbReference>
<keyword evidence="4" id="KW-1185">Reference proteome</keyword>
<accession>A0ABV7JLK5</accession>